<accession>A0A511MZY3</accession>
<dbReference type="SUPFAM" id="SSF56281">
    <property type="entry name" value="Metallo-hydrolase/oxidoreductase"/>
    <property type="match status" value="1"/>
</dbReference>
<gene>
    <name evidence="2" type="primary">rnz</name>
    <name evidence="2" type="ORF">DC3_14760</name>
</gene>
<sequence length="332" mass="38232">MIHFSILGQPGQDNAVLSTINTSQSIHRILFDCGEAVLEGIPYSDLQAIDHLMFSHLHMDHIAGFDSFFRGVFNRTSRENHIWGPPETARILQHRFQGFWWNHAADLDAEWLVHDVHEDHIETTRFLAHEAFSVAHPEPARPHSGVILEHEAYTVQVIPLSHHGISLGYRVQEKPRTNIDMQKLNEMGLRPGPWMQHLKNPQYQEETLDIAGEPHPTQDLRAALLVEREQGSLAYITDLLIDEVARTKLIPFLKGIETLICESQFHPSDLELALKNHHTTPELAAQLAQDAGAKELVLFHVSQRYRPETWREMLELARQIFRNTRFSEHWPL</sequence>
<dbReference type="GO" id="GO:0042781">
    <property type="term" value="F:3'-tRNA processing endoribonuclease activity"/>
    <property type="evidence" value="ECO:0007669"/>
    <property type="project" value="TreeGrafter"/>
</dbReference>
<comment type="caution">
    <text evidence="2">The sequence shown here is derived from an EMBL/GenBank/DDBJ whole genome shotgun (WGS) entry which is preliminary data.</text>
</comment>
<dbReference type="InterPro" id="IPR036866">
    <property type="entry name" value="RibonucZ/Hydroxyglut_hydro"/>
</dbReference>
<organism evidence="2 3">
    <name type="scientific">Deinococcus cellulosilyticus (strain DSM 18568 / NBRC 106333 / KACC 11606 / 5516J-15)</name>
    <dbReference type="NCBI Taxonomy" id="1223518"/>
    <lineage>
        <taxon>Bacteria</taxon>
        <taxon>Thermotogati</taxon>
        <taxon>Deinococcota</taxon>
        <taxon>Deinococci</taxon>
        <taxon>Deinococcales</taxon>
        <taxon>Deinococcaceae</taxon>
        <taxon>Deinococcus</taxon>
    </lineage>
</organism>
<protein>
    <submittedName>
        <fullName evidence="2">Ribonuclease Z</fullName>
    </submittedName>
</protein>
<dbReference type="Gene3D" id="3.60.15.10">
    <property type="entry name" value="Ribonuclease Z/Hydroxyacylglutathione hydrolase-like"/>
    <property type="match status" value="1"/>
</dbReference>
<reference evidence="2 3" key="1">
    <citation type="submission" date="2019-07" db="EMBL/GenBank/DDBJ databases">
        <title>Whole genome shotgun sequence of Deinococcus cellulosilyticus NBRC 106333.</title>
        <authorList>
            <person name="Hosoyama A."/>
            <person name="Uohara A."/>
            <person name="Ohji S."/>
            <person name="Ichikawa N."/>
        </authorList>
    </citation>
    <scope>NUCLEOTIDE SEQUENCE [LARGE SCALE GENOMIC DNA]</scope>
    <source>
        <strain evidence="2 3">NBRC 106333</strain>
    </source>
</reference>
<dbReference type="Proteomes" id="UP000321306">
    <property type="component" value="Unassembled WGS sequence"/>
</dbReference>
<dbReference type="Pfam" id="PF12706">
    <property type="entry name" value="Lactamase_B_2"/>
    <property type="match status" value="1"/>
</dbReference>
<evidence type="ECO:0000313" key="3">
    <source>
        <dbReference type="Proteomes" id="UP000321306"/>
    </source>
</evidence>
<dbReference type="AlphaFoldDB" id="A0A511MZY3"/>
<dbReference type="PANTHER" id="PTHR46018">
    <property type="entry name" value="ZINC PHOSPHODIESTERASE ELAC PROTEIN 1"/>
    <property type="match status" value="1"/>
</dbReference>
<evidence type="ECO:0000313" key="2">
    <source>
        <dbReference type="EMBL" id="GEM45841.1"/>
    </source>
</evidence>
<evidence type="ECO:0000259" key="1">
    <source>
        <dbReference type="Pfam" id="PF12706"/>
    </source>
</evidence>
<keyword evidence="3" id="KW-1185">Reference proteome</keyword>
<feature type="domain" description="Metallo-beta-lactamase" evidence="1">
    <location>
        <begin position="27"/>
        <end position="119"/>
    </location>
</feature>
<dbReference type="PANTHER" id="PTHR46018:SF2">
    <property type="entry name" value="ZINC PHOSPHODIESTERASE ELAC PROTEIN 1"/>
    <property type="match status" value="1"/>
</dbReference>
<dbReference type="EMBL" id="BJXB01000005">
    <property type="protein sequence ID" value="GEM45841.1"/>
    <property type="molecule type" value="Genomic_DNA"/>
</dbReference>
<proteinExistence type="predicted"/>
<dbReference type="InterPro" id="IPR001279">
    <property type="entry name" value="Metallo-B-lactamas"/>
</dbReference>
<name>A0A511MZY3_DEIC1</name>
<dbReference type="RefSeq" id="WP_146883489.1">
    <property type="nucleotide sequence ID" value="NZ_BJXB01000005.1"/>
</dbReference>
<dbReference type="OrthoDB" id="9800940at2"/>